<dbReference type="GO" id="GO:0016887">
    <property type="term" value="F:ATP hydrolysis activity"/>
    <property type="evidence" value="ECO:0007669"/>
    <property type="project" value="InterPro"/>
</dbReference>
<dbReference type="SFLD" id="SFLDG00002">
    <property type="entry name" value="C1.7:_P-type_atpase_like"/>
    <property type="match status" value="1"/>
</dbReference>
<evidence type="ECO:0000256" key="12">
    <source>
        <dbReference type="ARBA" id="ARBA00022989"/>
    </source>
</evidence>
<keyword evidence="11" id="KW-1278">Translocase</keyword>
<dbReference type="GO" id="GO:0043682">
    <property type="term" value="F:P-type divalent copper transporter activity"/>
    <property type="evidence" value="ECO:0007669"/>
    <property type="project" value="TreeGrafter"/>
</dbReference>
<evidence type="ECO:0000256" key="3">
    <source>
        <dbReference type="ARBA" id="ARBA00022448"/>
    </source>
</evidence>
<dbReference type="InterPro" id="IPR001757">
    <property type="entry name" value="P_typ_ATPase"/>
</dbReference>
<organism evidence="18 19">
    <name type="scientific">Methanosarcina horonobensis HB-1 = JCM 15518</name>
    <dbReference type="NCBI Taxonomy" id="1434110"/>
    <lineage>
        <taxon>Archaea</taxon>
        <taxon>Methanobacteriati</taxon>
        <taxon>Methanobacteriota</taxon>
        <taxon>Stenosarchaea group</taxon>
        <taxon>Methanomicrobia</taxon>
        <taxon>Methanosarcinales</taxon>
        <taxon>Methanosarcinaceae</taxon>
        <taxon>Methanosarcina</taxon>
    </lineage>
</organism>
<dbReference type="KEGG" id="mhor:MSHOH_3952"/>
<feature type="transmembrane region" description="Helical" evidence="16">
    <location>
        <begin position="195"/>
        <end position="217"/>
    </location>
</feature>
<evidence type="ECO:0000259" key="17">
    <source>
        <dbReference type="Pfam" id="PF00122"/>
    </source>
</evidence>
<dbReference type="GO" id="GO:0005524">
    <property type="term" value="F:ATP binding"/>
    <property type="evidence" value="ECO:0007669"/>
    <property type="project" value="UniProtKB-KW"/>
</dbReference>
<evidence type="ECO:0000313" key="18">
    <source>
        <dbReference type="EMBL" id="AKB80435.1"/>
    </source>
</evidence>
<dbReference type="PROSITE" id="PS00154">
    <property type="entry name" value="ATPASE_E1_E2"/>
    <property type="match status" value="1"/>
</dbReference>
<dbReference type="SUPFAM" id="SSF81665">
    <property type="entry name" value="Calcium ATPase, transmembrane domain M"/>
    <property type="match status" value="1"/>
</dbReference>
<dbReference type="CDD" id="cd07552">
    <property type="entry name" value="P-type_ATPase_Cu-like"/>
    <property type="match status" value="1"/>
</dbReference>
<dbReference type="InterPro" id="IPR023214">
    <property type="entry name" value="HAD_sf"/>
</dbReference>
<keyword evidence="5" id="KW-0597">Phosphoprotein</keyword>
<dbReference type="InterPro" id="IPR044492">
    <property type="entry name" value="P_typ_ATPase_HD_dom"/>
</dbReference>
<feature type="domain" description="P-type ATPase A" evidence="17">
    <location>
        <begin position="260"/>
        <end position="358"/>
    </location>
</feature>
<evidence type="ECO:0000256" key="2">
    <source>
        <dbReference type="ARBA" id="ARBA00006024"/>
    </source>
</evidence>
<evidence type="ECO:0000256" key="15">
    <source>
        <dbReference type="SAM" id="MobiDB-lite"/>
    </source>
</evidence>
<evidence type="ECO:0000256" key="5">
    <source>
        <dbReference type="ARBA" id="ARBA00022553"/>
    </source>
</evidence>
<dbReference type="Gene3D" id="2.70.150.10">
    <property type="entry name" value="Calcium-transporting ATPase, cytoplasmic transduction domain A"/>
    <property type="match status" value="1"/>
</dbReference>
<feature type="compositionally biased region" description="Basic and acidic residues" evidence="15">
    <location>
        <begin position="39"/>
        <end position="68"/>
    </location>
</feature>
<dbReference type="Gene3D" id="3.40.50.1000">
    <property type="entry name" value="HAD superfamily/HAD-like"/>
    <property type="match status" value="1"/>
</dbReference>
<dbReference type="AlphaFoldDB" id="A0A0E3WUJ1"/>
<dbReference type="PRINTS" id="PR00943">
    <property type="entry name" value="CUATPASE"/>
</dbReference>
<gene>
    <name evidence="18" type="ORF">MSHOH_3952</name>
</gene>
<dbReference type="InterPro" id="IPR018303">
    <property type="entry name" value="ATPase_P-typ_P_site"/>
</dbReference>
<dbReference type="NCBIfam" id="TIGR01525">
    <property type="entry name" value="ATPase-IB_hvy"/>
    <property type="match status" value="1"/>
</dbReference>
<dbReference type="PANTHER" id="PTHR43520:SF5">
    <property type="entry name" value="CATION-TRANSPORTING P-TYPE ATPASE-RELATED"/>
    <property type="match status" value="1"/>
</dbReference>
<reference evidence="18 19" key="1">
    <citation type="submission" date="2014-07" db="EMBL/GenBank/DDBJ databases">
        <title>Methanogenic archaea and the global carbon cycle.</title>
        <authorList>
            <person name="Henriksen J.R."/>
            <person name="Luke J."/>
            <person name="Reinhart S."/>
            <person name="Benedict M.N."/>
            <person name="Youngblut N.D."/>
            <person name="Metcalf M.E."/>
            <person name="Whitaker R.J."/>
            <person name="Metcalf W.W."/>
        </authorList>
    </citation>
    <scope>NUCLEOTIDE SEQUENCE [LARGE SCALE GENOMIC DNA]</scope>
    <source>
        <strain evidence="18 19">HB-1</strain>
    </source>
</reference>
<keyword evidence="14 16" id="KW-0472">Membrane</keyword>
<dbReference type="FunFam" id="2.70.150.10:FF:000002">
    <property type="entry name" value="Copper-transporting ATPase 1, putative"/>
    <property type="match status" value="1"/>
</dbReference>
<keyword evidence="4" id="KW-1003">Cell membrane</keyword>
<proteinExistence type="inferred from homology"/>
<dbReference type="GO" id="GO:0005886">
    <property type="term" value="C:plasma membrane"/>
    <property type="evidence" value="ECO:0007669"/>
    <property type="project" value="UniProtKB-SubCell"/>
</dbReference>
<feature type="transmembrane region" description="Helical" evidence="16">
    <location>
        <begin position="375"/>
        <end position="397"/>
    </location>
</feature>
<dbReference type="InterPro" id="IPR059000">
    <property type="entry name" value="ATPase_P-type_domA"/>
</dbReference>
<accession>A0A0E3WUJ1</accession>
<dbReference type="InterPro" id="IPR036412">
    <property type="entry name" value="HAD-like_sf"/>
</dbReference>
<dbReference type="SUPFAM" id="SSF81653">
    <property type="entry name" value="Calcium ATPase, transduction domain A"/>
    <property type="match status" value="1"/>
</dbReference>
<feature type="transmembrane region" description="Helical" evidence="16">
    <location>
        <begin position="133"/>
        <end position="150"/>
    </location>
</feature>
<dbReference type="EC" id="3.6.3.4" evidence="18"/>
<dbReference type="InterPro" id="IPR023299">
    <property type="entry name" value="ATPase_P-typ_cyto_dom_N"/>
</dbReference>
<dbReference type="Proteomes" id="UP000033101">
    <property type="component" value="Chromosome"/>
</dbReference>
<feature type="transmembrane region" description="Helical" evidence="16">
    <location>
        <begin position="409"/>
        <end position="436"/>
    </location>
</feature>
<sequence>MQVTERGMSADVSETQINVPLPYNKKRNSGRKISGNPNELHEESRHEPAENMLHERYPEDQTMSTEEKSLGYGQHEEMNHEIHEQHGEMKHEQHEEMKHEQHEEMGHEGHKPSGGKDHGNHHTHMLEDFRRRFIVSFILTFPVLLLSPTIQDFFGFEFTFPGAELVVFLISSVVYFYGGYPFLKGIKQELAEKSPGMMTLIAVAISVAYFYSSAVVFGLQGEVFFWELVTLIDVMLLGHWLEMRSVMGASRALEELVKIMPSVAHLKKNGETVDVAVDQLKIGDKVLVKPGEKVPVDGTVVEGTSSINESMLTGESKPVTKNPGSEVIGGSINGEAAFVAEVKKTGKDTYLNQVVELVRAAQESKSKTQDLANRAALYLTIIALTVGTLTFVLWTLFGQELVFALERAVTVMVIACPHALGLAIPLVVAVSTSMAAKSGLLIRDRQAFEKARSLEAVIFDKTGTLTEGRFGVTDVVSISGKEDYEKILSLAASLEASSEHPIAKGILESAKEKGIESVQVEKFSSIPGKGIEGIIEGKKFLVVSPGYLEEAGINLKDKKTENEKIEEIKAQGKTVVFLLEEDRVIGALALADIVRKESREAISKLKGMGIKCLMLTGDNRYVAAWVSRELELDDYFAEVLPHEKAAKVMEVQKQYVTGMVGDGVNDAPALAQADVGIAIGAGTDVAIETADIVLVKNDPRDVLYIIELSRKTYSKMYQNLLWATGYNVFAIPLAAGVLYGYGILLSPAIGAVLMSLSTVIVAINARALKMG</sequence>
<feature type="transmembrane region" description="Helical" evidence="16">
    <location>
        <begin position="720"/>
        <end position="742"/>
    </location>
</feature>
<dbReference type="STRING" id="1434110.MSHOH_3952"/>
<evidence type="ECO:0000256" key="11">
    <source>
        <dbReference type="ARBA" id="ARBA00022967"/>
    </source>
</evidence>
<feature type="transmembrane region" description="Helical" evidence="16">
    <location>
        <begin position="748"/>
        <end position="768"/>
    </location>
</feature>
<evidence type="ECO:0000256" key="16">
    <source>
        <dbReference type="SAM" id="Phobius"/>
    </source>
</evidence>
<dbReference type="PATRIC" id="fig|1434110.4.peg.5028"/>
<feature type="transmembrane region" description="Helical" evidence="16">
    <location>
        <begin position="162"/>
        <end position="183"/>
    </location>
</feature>
<feature type="transmembrane region" description="Helical" evidence="16">
    <location>
        <begin position="223"/>
        <end position="241"/>
    </location>
</feature>
<keyword evidence="12 16" id="KW-1133">Transmembrane helix</keyword>
<keyword evidence="19" id="KW-1185">Reference proteome</keyword>
<keyword evidence="6 16" id="KW-0812">Transmembrane</keyword>
<keyword evidence="8" id="KW-0547">Nucleotide-binding</keyword>
<dbReference type="RefSeq" id="WP_394297756.1">
    <property type="nucleotide sequence ID" value="NZ_CP009516.1"/>
</dbReference>
<evidence type="ECO:0000256" key="9">
    <source>
        <dbReference type="ARBA" id="ARBA00022840"/>
    </source>
</evidence>
<dbReference type="NCBIfam" id="TIGR01511">
    <property type="entry name" value="ATPase-IB1_Cu"/>
    <property type="match status" value="1"/>
</dbReference>
<dbReference type="EC" id="3.6.3.5" evidence="18"/>
<keyword evidence="13" id="KW-0406">Ion transport</keyword>
<dbReference type="SFLD" id="SFLDS00003">
    <property type="entry name" value="Haloacid_Dehalogenase"/>
    <property type="match status" value="1"/>
</dbReference>
<name>A0A0E3WUJ1_9EURY</name>
<dbReference type="Pfam" id="PF00702">
    <property type="entry name" value="Hydrolase"/>
    <property type="match status" value="1"/>
</dbReference>
<dbReference type="NCBIfam" id="TIGR01494">
    <property type="entry name" value="ATPase_P-type"/>
    <property type="match status" value="1"/>
</dbReference>
<comment type="similarity">
    <text evidence="2">Belongs to the cation transport ATPase (P-type) (TC 3.A.3) family. Type IB subfamily.</text>
</comment>
<feature type="region of interest" description="Disordered" evidence="15">
    <location>
        <begin position="84"/>
        <end position="122"/>
    </location>
</feature>
<dbReference type="SUPFAM" id="SSF56784">
    <property type="entry name" value="HAD-like"/>
    <property type="match status" value="1"/>
</dbReference>
<dbReference type="Gene3D" id="3.40.1110.10">
    <property type="entry name" value="Calcium-transporting ATPase, cytoplasmic domain N"/>
    <property type="match status" value="1"/>
</dbReference>
<dbReference type="InterPro" id="IPR008250">
    <property type="entry name" value="ATPase_P-typ_transduc_dom_A_sf"/>
</dbReference>
<evidence type="ECO:0000256" key="4">
    <source>
        <dbReference type="ARBA" id="ARBA00022475"/>
    </source>
</evidence>
<dbReference type="EC" id="3.6.3.3" evidence="18"/>
<evidence type="ECO:0000256" key="8">
    <source>
        <dbReference type="ARBA" id="ARBA00022741"/>
    </source>
</evidence>
<dbReference type="PANTHER" id="PTHR43520">
    <property type="entry name" value="ATP7, ISOFORM B"/>
    <property type="match status" value="1"/>
</dbReference>
<evidence type="ECO:0000256" key="6">
    <source>
        <dbReference type="ARBA" id="ARBA00022692"/>
    </source>
</evidence>
<dbReference type="PRINTS" id="PR00119">
    <property type="entry name" value="CATATPASE"/>
</dbReference>
<protein>
    <submittedName>
        <fullName evidence="18">Lead, cadmium, zinc and mercury transporting ATPase</fullName>
        <ecNumber evidence="18">3.6.3.3</ecNumber>
        <ecNumber evidence="18">3.6.3.4</ecNumber>
        <ecNumber evidence="18">3.6.3.5</ecNumber>
    </submittedName>
</protein>
<dbReference type="GO" id="GO:0055070">
    <property type="term" value="P:copper ion homeostasis"/>
    <property type="evidence" value="ECO:0007669"/>
    <property type="project" value="TreeGrafter"/>
</dbReference>
<keyword evidence="10" id="KW-0460">Magnesium</keyword>
<dbReference type="GeneID" id="24833319"/>
<keyword evidence="3" id="KW-0813">Transport</keyword>
<keyword evidence="9" id="KW-0067">ATP-binding</keyword>
<dbReference type="HOGENOM" id="CLU_001771_11_2_2"/>
<evidence type="ECO:0000256" key="1">
    <source>
        <dbReference type="ARBA" id="ARBA00004651"/>
    </source>
</evidence>
<evidence type="ECO:0000313" key="19">
    <source>
        <dbReference type="Proteomes" id="UP000033101"/>
    </source>
</evidence>
<evidence type="ECO:0000256" key="7">
    <source>
        <dbReference type="ARBA" id="ARBA00022723"/>
    </source>
</evidence>
<evidence type="ECO:0000256" key="13">
    <source>
        <dbReference type="ARBA" id="ARBA00023065"/>
    </source>
</evidence>
<dbReference type="Pfam" id="PF00122">
    <property type="entry name" value="E1-E2_ATPase"/>
    <property type="match status" value="1"/>
</dbReference>
<keyword evidence="18" id="KW-0378">Hydrolase</keyword>
<comment type="subcellular location">
    <subcellularLocation>
        <location evidence="1">Cell membrane</location>
        <topology evidence="1">Multi-pass membrane protein</topology>
    </subcellularLocation>
</comment>
<evidence type="ECO:0000256" key="10">
    <source>
        <dbReference type="ARBA" id="ARBA00022842"/>
    </source>
</evidence>
<dbReference type="EMBL" id="CP009516">
    <property type="protein sequence ID" value="AKB80435.1"/>
    <property type="molecule type" value="Genomic_DNA"/>
</dbReference>
<dbReference type="InterPro" id="IPR027256">
    <property type="entry name" value="P-typ_ATPase_IB"/>
</dbReference>
<keyword evidence="7" id="KW-0479">Metal-binding</keyword>
<evidence type="ECO:0000256" key="14">
    <source>
        <dbReference type="ARBA" id="ARBA00023136"/>
    </source>
</evidence>
<dbReference type="GO" id="GO:0005507">
    <property type="term" value="F:copper ion binding"/>
    <property type="evidence" value="ECO:0007669"/>
    <property type="project" value="TreeGrafter"/>
</dbReference>
<dbReference type="SFLD" id="SFLDF00027">
    <property type="entry name" value="p-type_atpase"/>
    <property type="match status" value="1"/>
</dbReference>
<feature type="region of interest" description="Disordered" evidence="15">
    <location>
        <begin position="1"/>
        <end position="68"/>
    </location>
</feature>
<dbReference type="InterPro" id="IPR023298">
    <property type="entry name" value="ATPase_P-typ_TM_dom_sf"/>
</dbReference>